<evidence type="ECO:0000313" key="2">
    <source>
        <dbReference type="EMBL" id="AGX41439.1"/>
    </source>
</evidence>
<dbReference type="eggNOG" id="ENOG5033VW5">
    <property type="taxonomic scope" value="Bacteria"/>
</dbReference>
<dbReference type="AlphaFoldDB" id="U5MKZ1"/>
<accession>U5MKZ1</accession>
<organism evidence="2 3">
    <name type="scientific">Clostridium saccharobutylicum DSM 13864</name>
    <dbReference type="NCBI Taxonomy" id="1345695"/>
    <lineage>
        <taxon>Bacteria</taxon>
        <taxon>Bacillati</taxon>
        <taxon>Bacillota</taxon>
        <taxon>Clostridia</taxon>
        <taxon>Eubacteriales</taxon>
        <taxon>Clostridiaceae</taxon>
        <taxon>Clostridium</taxon>
    </lineage>
</organism>
<name>U5MKZ1_CLOSA</name>
<reference evidence="2 3" key="1">
    <citation type="journal article" date="2013" name="Genome Announc.">
        <title>Complete Genome Sequence of the Solvent Producer Clostridium saccharobutylicum NCP262 (DSM 13864).</title>
        <authorList>
            <person name="Poehlein A."/>
            <person name="Hartwich K."/>
            <person name="Krabben P."/>
            <person name="Ehrenreich A."/>
            <person name="Liebl W."/>
            <person name="Durre P."/>
            <person name="Gottschalk G."/>
            <person name="Daniel R."/>
        </authorList>
    </citation>
    <scope>NUCLEOTIDE SEQUENCE [LARGE SCALE GENOMIC DNA]</scope>
    <source>
        <strain evidence="2">DSM 13864</strain>
    </source>
</reference>
<evidence type="ECO:0000256" key="1">
    <source>
        <dbReference type="SAM" id="MobiDB-lite"/>
    </source>
</evidence>
<dbReference type="SUPFAM" id="SSF48208">
    <property type="entry name" value="Six-hairpin glycosidases"/>
    <property type="match status" value="1"/>
</dbReference>
<dbReference type="PATRIC" id="fig|1345695.10.peg.4347"/>
<protein>
    <submittedName>
        <fullName evidence="2">Uncharacterized protein</fullName>
    </submittedName>
</protein>
<feature type="region of interest" description="Disordered" evidence="1">
    <location>
        <begin position="535"/>
        <end position="591"/>
    </location>
</feature>
<dbReference type="Proteomes" id="UP000017118">
    <property type="component" value="Chromosome"/>
</dbReference>
<sequence length="591" mass="68177">MRYIGPFFRMNSLSHKEISGQLFYLSKESIKTIVLNSKCGLLAQVRASKKPSINDISILNNFSPLLCLYKKASPMFIHSKTSHGFDESSFKKEINPSTNAFMTLCLLELSEYYSHYDEGERNVVSLEKPFKYLAKEQLQFYSENLRNDEGLFVDKKNISDGNSKGFSLIDKDSKFKFSDQAFMMDVYFLYAHYNKFDQNSDEYIKFSYEILDMFKNYKSALYDLSFSESTQIFFALNLFYRYSHNKDAKNLILDLGDFLISKFQEKDHYLDSIDDCALFCICLMEAYKHTDIISFKDSSKEIAEKLISLYDSDKNIFIKPSDKKEIKYSCVEINNYLLCLIMYSLQEDKTTELRPIISGLYRKLFVNNGLLTSWPEAPTLDEVERYKKLSLRSDDMLDETYFRMPVLPTPKSTGLAPIFIKNLVYSKKKDSLSPSKNSFDSNKNMFNFLLIIHLFKDSVEEVMNFTCSNLSKEHNDTEIIEDTKIEDNLSPEPNELPNLDNSANIVSNSSLSSTSINTISPQKNLCDKPKISVSNLESKSDSSCDLEKNTKSNSNNLKESCKTVSNNKTTNIPKKKFKKNKAQHPSKKKKK</sequence>
<feature type="compositionally biased region" description="Basic and acidic residues" evidence="1">
    <location>
        <begin position="538"/>
        <end position="550"/>
    </location>
</feature>
<dbReference type="HOGENOM" id="CLU_516494_0_0_9"/>
<dbReference type="GO" id="GO:0005975">
    <property type="term" value="P:carbohydrate metabolic process"/>
    <property type="evidence" value="ECO:0007669"/>
    <property type="project" value="InterPro"/>
</dbReference>
<dbReference type="EMBL" id="CP006721">
    <property type="protein sequence ID" value="AGX41439.1"/>
    <property type="molecule type" value="Genomic_DNA"/>
</dbReference>
<dbReference type="InterPro" id="IPR008928">
    <property type="entry name" value="6-hairpin_glycosidase_sf"/>
</dbReference>
<dbReference type="KEGG" id="csb:CLSA_c03890"/>
<feature type="compositionally biased region" description="Polar residues" evidence="1">
    <location>
        <begin position="551"/>
        <end position="565"/>
    </location>
</feature>
<proteinExistence type="predicted"/>
<gene>
    <name evidence="2" type="ORF">CLSA_c03890</name>
</gene>
<dbReference type="GeneID" id="55472951"/>
<evidence type="ECO:0000313" key="3">
    <source>
        <dbReference type="Proteomes" id="UP000017118"/>
    </source>
</evidence>
<dbReference type="RefSeq" id="WP_022743728.1">
    <property type="nucleotide sequence ID" value="NC_022571.1"/>
</dbReference>
<feature type="compositionally biased region" description="Basic residues" evidence="1">
    <location>
        <begin position="573"/>
        <end position="591"/>
    </location>
</feature>
<dbReference type="OrthoDB" id="1949729at2"/>
<keyword evidence="3" id="KW-1185">Reference proteome</keyword>